<keyword evidence="9 15" id="KW-0418">Kinase</keyword>
<comment type="pathway">
    <text evidence="3 16">Amino-acid biosynthesis; L-methionine biosynthesis via de novo pathway; L-homoserine from L-aspartate: step 1/3.</text>
</comment>
<evidence type="ECO:0000256" key="8">
    <source>
        <dbReference type="ARBA" id="ARBA00022741"/>
    </source>
</evidence>
<dbReference type="CDD" id="cd04914">
    <property type="entry name" value="ACT_AKi-DapG-BS_1"/>
    <property type="match status" value="1"/>
</dbReference>
<comment type="pathway">
    <text evidence="4 16">Amino-acid biosynthesis; L-threonine biosynthesis; L-threonine from L-aspartate: step 1/5.</text>
</comment>
<dbReference type="FunFam" id="3.40.1160.10:FF:000002">
    <property type="entry name" value="Aspartokinase"/>
    <property type="match status" value="1"/>
</dbReference>
<organism evidence="19 20">
    <name type="scientific">Paenibacillus urinalis</name>
    <dbReference type="NCBI Taxonomy" id="521520"/>
    <lineage>
        <taxon>Bacteria</taxon>
        <taxon>Bacillati</taxon>
        <taxon>Bacillota</taxon>
        <taxon>Bacilli</taxon>
        <taxon>Bacillales</taxon>
        <taxon>Paenibacillaceae</taxon>
        <taxon>Paenibacillus</taxon>
    </lineage>
</organism>
<dbReference type="RefSeq" id="WP_274359774.1">
    <property type="nucleotide sequence ID" value="NZ_CP118101.1"/>
</dbReference>
<evidence type="ECO:0000256" key="9">
    <source>
        <dbReference type="ARBA" id="ARBA00022777"/>
    </source>
</evidence>
<dbReference type="GO" id="GO:0009090">
    <property type="term" value="P:homoserine biosynthetic process"/>
    <property type="evidence" value="ECO:0007669"/>
    <property type="project" value="TreeGrafter"/>
</dbReference>
<dbReference type="Gene3D" id="3.30.2130.10">
    <property type="entry name" value="VC0802-like"/>
    <property type="match status" value="1"/>
</dbReference>
<evidence type="ECO:0000259" key="17">
    <source>
        <dbReference type="Pfam" id="PF00696"/>
    </source>
</evidence>
<dbReference type="NCBIfam" id="TIGR00657">
    <property type="entry name" value="asp_kinases"/>
    <property type="match status" value="1"/>
</dbReference>
<dbReference type="PANTHER" id="PTHR21499:SF3">
    <property type="entry name" value="ASPARTOKINASE"/>
    <property type="match status" value="1"/>
</dbReference>
<feature type="binding site" evidence="14">
    <location>
        <begin position="214"/>
        <end position="215"/>
    </location>
    <ligand>
        <name>ATP</name>
        <dbReference type="ChEBI" id="CHEBI:30616"/>
    </ligand>
</feature>
<evidence type="ECO:0000256" key="12">
    <source>
        <dbReference type="ARBA" id="ARBA00023154"/>
    </source>
</evidence>
<dbReference type="AlphaFoldDB" id="A0AAX3N4P3"/>
<evidence type="ECO:0000256" key="2">
    <source>
        <dbReference type="ARBA" id="ARBA00004766"/>
    </source>
</evidence>
<evidence type="ECO:0000256" key="13">
    <source>
        <dbReference type="ARBA" id="ARBA00047872"/>
    </source>
</evidence>
<keyword evidence="10 14" id="KW-0067">ATP-binding</keyword>
<evidence type="ECO:0000256" key="16">
    <source>
        <dbReference type="RuleBase" id="RU004249"/>
    </source>
</evidence>
<dbReference type="PANTHER" id="PTHR21499">
    <property type="entry name" value="ASPARTATE KINASE"/>
    <property type="match status" value="1"/>
</dbReference>
<name>A0AAX3N4P3_9BACL</name>
<dbReference type="Gene3D" id="3.40.1160.10">
    <property type="entry name" value="Acetylglutamate kinase-like"/>
    <property type="match status" value="1"/>
</dbReference>
<evidence type="ECO:0000313" key="20">
    <source>
        <dbReference type="Proteomes" id="UP001220962"/>
    </source>
</evidence>
<dbReference type="GO" id="GO:0004072">
    <property type="term" value="F:aspartate kinase activity"/>
    <property type="evidence" value="ECO:0007669"/>
    <property type="project" value="UniProtKB-EC"/>
</dbReference>
<dbReference type="InterPro" id="IPR036393">
    <property type="entry name" value="AceGlu_kinase-like_sf"/>
</dbReference>
<feature type="binding site" evidence="14">
    <location>
        <position position="52"/>
    </location>
    <ligand>
        <name>substrate</name>
    </ligand>
</feature>
<keyword evidence="7 15" id="KW-0808">Transferase</keyword>
<evidence type="ECO:0000256" key="14">
    <source>
        <dbReference type="PIRSR" id="PIRSR000726-1"/>
    </source>
</evidence>
<feature type="domain" description="CASTOR ACT" evidence="18">
    <location>
        <begin position="338"/>
        <end position="399"/>
    </location>
</feature>
<dbReference type="PIRSF" id="PIRSF000726">
    <property type="entry name" value="Asp_kin"/>
    <property type="match status" value="1"/>
</dbReference>
<comment type="pathway">
    <text evidence="2 16">Amino-acid biosynthesis; L-lysine biosynthesis via DAP pathway; (S)-tetrahydrodipicolinate from L-aspartate: step 1/4.</text>
</comment>
<evidence type="ECO:0000256" key="1">
    <source>
        <dbReference type="ARBA" id="ARBA00003121"/>
    </source>
</evidence>
<comment type="function">
    <text evidence="1">Catalyzes the phosphorylation of the beta-carboxyl group of aspartic acid with ATP to yield 4-phospho-L-aspartate, which is involved in the branched biosynthetic pathway leading to the biosynthesis of amino acids threonine, isoleucine and methionine.</text>
</comment>
<dbReference type="GO" id="GO:0019877">
    <property type="term" value="P:diaminopimelate biosynthetic process"/>
    <property type="evidence" value="ECO:0007669"/>
    <property type="project" value="UniProtKB-KW"/>
</dbReference>
<dbReference type="InterPro" id="IPR045865">
    <property type="entry name" value="ACT-like_dom_sf"/>
</dbReference>
<dbReference type="SUPFAM" id="SSF55021">
    <property type="entry name" value="ACT-like"/>
    <property type="match status" value="2"/>
</dbReference>
<feature type="binding site" evidence="14">
    <location>
        <begin position="7"/>
        <end position="10"/>
    </location>
    <ligand>
        <name>ATP</name>
        <dbReference type="ChEBI" id="CHEBI:30616"/>
    </ligand>
</feature>
<dbReference type="InterPro" id="IPR001048">
    <property type="entry name" value="Asp/Glu/Uridylate_kinase"/>
</dbReference>
<dbReference type="Pfam" id="PF00696">
    <property type="entry name" value="AA_kinase"/>
    <property type="match status" value="1"/>
</dbReference>
<dbReference type="GO" id="GO:0005524">
    <property type="term" value="F:ATP binding"/>
    <property type="evidence" value="ECO:0007669"/>
    <property type="project" value="UniProtKB-KW"/>
</dbReference>
<dbReference type="GO" id="GO:0009089">
    <property type="term" value="P:lysine biosynthetic process via diaminopimelate"/>
    <property type="evidence" value="ECO:0007669"/>
    <property type="project" value="InterPro"/>
</dbReference>
<dbReference type="SUPFAM" id="SSF53633">
    <property type="entry name" value="Carbamate kinase-like"/>
    <property type="match status" value="1"/>
</dbReference>
<feature type="binding site" evidence="14">
    <location>
        <position position="79"/>
    </location>
    <ligand>
        <name>substrate</name>
    </ligand>
</feature>
<evidence type="ECO:0000259" key="18">
    <source>
        <dbReference type="Pfam" id="PF13840"/>
    </source>
</evidence>
<evidence type="ECO:0000256" key="3">
    <source>
        <dbReference type="ARBA" id="ARBA00004986"/>
    </source>
</evidence>
<comment type="similarity">
    <text evidence="5 15">Belongs to the aspartokinase family.</text>
</comment>
<keyword evidence="6 16" id="KW-0028">Amino-acid biosynthesis</keyword>
<dbReference type="InterPro" id="IPR018042">
    <property type="entry name" value="Aspartate_kinase_CS"/>
</dbReference>
<evidence type="ECO:0000256" key="4">
    <source>
        <dbReference type="ARBA" id="ARBA00005139"/>
    </source>
</evidence>
<dbReference type="EMBL" id="CP118101">
    <property type="protein sequence ID" value="WDH84542.1"/>
    <property type="molecule type" value="Genomic_DNA"/>
</dbReference>
<proteinExistence type="inferred from homology"/>
<dbReference type="PROSITE" id="PS00324">
    <property type="entry name" value="ASPARTOKINASE"/>
    <property type="match status" value="1"/>
</dbReference>
<dbReference type="EC" id="2.7.2.4" evidence="15"/>
<feature type="binding site" evidence="14">
    <location>
        <begin position="178"/>
        <end position="179"/>
    </location>
    <ligand>
        <name>ATP</name>
        <dbReference type="ChEBI" id="CHEBI:30616"/>
    </ligand>
</feature>
<keyword evidence="12" id="KW-0457">Lysine biosynthesis</keyword>
<evidence type="ECO:0000256" key="15">
    <source>
        <dbReference type="RuleBase" id="RU003448"/>
    </source>
</evidence>
<evidence type="ECO:0000256" key="11">
    <source>
        <dbReference type="ARBA" id="ARBA00022915"/>
    </source>
</evidence>
<dbReference type="InterPro" id="IPR005260">
    <property type="entry name" value="Asp_kin_monofn"/>
</dbReference>
<comment type="catalytic activity">
    <reaction evidence="13 15">
        <text>L-aspartate + ATP = 4-phospho-L-aspartate + ADP</text>
        <dbReference type="Rhea" id="RHEA:23776"/>
        <dbReference type="ChEBI" id="CHEBI:29991"/>
        <dbReference type="ChEBI" id="CHEBI:30616"/>
        <dbReference type="ChEBI" id="CHEBI:57535"/>
        <dbReference type="ChEBI" id="CHEBI:456216"/>
        <dbReference type="EC" id="2.7.2.4"/>
    </reaction>
</comment>
<gene>
    <name evidence="19" type="primary">dapG</name>
    <name evidence="19" type="ORF">PUW23_10150</name>
</gene>
<dbReference type="NCBIfam" id="NF006068">
    <property type="entry name" value="PRK08210.1"/>
    <property type="match status" value="1"/>
</dbReference>
<accession>A0AAX3N4P3</accession>
<sequence length="405" mass="43166">MGILVQKFGGTSLSTPAARERVIGHMKREIAAGHSLVVVVSAMGRRGEPYATDTLLDWVVQNGNALPAREKDILLSCGELISAATLTSLVEHEGITATVLTGGQAGILTDDQFGNARILAVKPERILEELKTHQVVIVAGFQGADEKGDITTLGRGGSDTSATALGAALRADMVDIYTDVDGILTADPRIVEDAKPLLYVGYAEISNMAHQGAKVIHPRAVEIAMQAQIPVRVRSTFGDGEGTLITHPEGIKDVQTGIVDRFVTGIAYVNNVTQIMVEADKEVGKLQLKVFKAMAENGISVDFINVSPSGAVYTVFDHDSEKAIRILQDMDLKPRSLSGCAKVSVIGGGINGVPGIMARIVESLAEADIEILQSADSNTTIWVLVKKEDMVGALRALHSKFELHR</sequence>
<feature type="binding site" evidence="14">
    <location>
        <position position="189"/>
    </location>
    <ligand>
        <name>ATP</name>
        <dbReference type="ChEBI" id="CHEBI:30616"/>
    </ligand>
</feature>
<dbReference type="NCBIfam" id="TIGR00656">
    <property type="entry name" value="asp_kin_monofn"/>
    <property type="match status" value="1"/>
</dbReference>
<reference evidence="19" key="1">
    <citation type="submission" date="2023-02" db="EMBL/GenBank/DDBJ databases">
        <title>Pathogen: clinical or host-associated sample.</title>
        <authorList>
            <person name="Hergert J."/>
            <person name="Casey R."/>
            <person name="Wagner J."/>
            <person name="Young E.L."/>
            <person name="Oakeson K.F."/>
        </authorList>
    </citation>
    <scope>NUCLEOTIDE SEQUENCE</scope>
    <source>
        <strain evidence="19">2022CK-00830</strain>
    </source>
</reference>
<dbReference type="InterPro" id="IPR001341">
    <property type="entry name" value="Asp_kinase"/>
</dbReference>
<evidence type="ECO:0000256" key="6">
    <source>
        <dbReference type="ARBA" id="ARBA00022605"/>
    </source>
</evidence>
<keyword evidence="11" id="KW-0220">Diaminopimelate biosynthesis</keyword>
<dbReference type="Proteomes" id="UP001220962">
    <property type="component" value="Chromosome"/>
</dbReference>
<evidence type="ECO:0000256" key="10">
    <source>
        <dbReference type="ARBA" id="ARBA00022840"/>
    </source>
</evidence>
<feature type="domain" description="Aspartate/glutamate/uridylate kinase" evidence="17">
    <location>
        <begin position="3"/>
        <end position="235"/>
    </location>
</feature>
<dbReference type="InterPro" id="IPR027795">
    <property type="entry name" value="CASTOR_ACT_dom"/>
</dbReference>
<keyword evidence="8 14" id="KW-0547">Nucleotide-binding</keyword>
<evidence type="ECO:0000256" key="5">
    <source>
        <dbReference type="ARBA" id="ARBA00010122"/>
    </source>
</evidence>
<dbReference type="GO" id="GO:0005829">
    <property type="term" value="C:cytosol"/>
    <property type="evidence" value="ECO:0007669"/>
    <property type="project" value="TreeGrafter"/>
</dbReference>
<dbReference type="Pfam" id="PF13840">
    <property type="entry name" value="ACT_7"/>
    <property type="match status" value="1"/>
</dbReference>
<evidence type="ECO:0000313" key="19">
    <source>
        <dbReference type="EMBL" id="WDH84542.1"/>
    </source>
</evidence>
<protein>
    <recommendedName>
        <fullName evidence="15">Aspartokinase</fullName>
        <ecNumber evidence="15">2.7.2.4</ecNumber>
    </recommendedName>
</protein>
<evidence type="ECO:0000256" key="7">
    <source>
        <dbReference type="ARBA" id="ARBA00022679"/>
    </source>
</evidence>